<dbReference type="AlphaFoldDB" id="A0A364RBC8"/>
<evidence type="ECO:0000256" key="1">
    <source>
        <dbReference type="SAM" id="SignalP"/>
    </source>
</evidence>
<keyword evidence="3" id="KW-1185">Reference proteome</keyword>
<evidence type="ECO:0008006" key="4">
    <source>
        <dbReference type="Google" id="ProtNLM"/>
    </source>
</evidence>
<proteinExistence type="predicted"/>
<organism evidence="2 3">
    <name type="scientific">Pontibacter arcticus</name>
    <dbReference type="NCBI Taxonomy" id="2080288"/>
    <lineage>
        <taxon>Bacteria</taxon>
        <taxon>Pseudomonadati</taxon>
        <taxon>Bacteroidota</taxon>
        <taxon>Cytophagia</taxon>
        <taxon>Cytophagales</taxon>
        <taxon>Hymenobacteraceae</taxon>
        <taxon>Pontibacter</taxon>
    </lineage>
</organism>
<keyword evidence="1" id="KW-0732">Signal</keyword>
<dbReference type="EMBL" id="QMDV01000005">
    <property type="protein sequence ID" value="RAU81565.1"/>
    <property type="molecule type" value="Genomic_DNA"/>
</dbReference>
<comment type="caution">
    <text evidence="2">The sequence shown here is derived from an EMBL/GenBank/DDBJ whole genome shotgun (WGS) entry which is preliminary data.</text>
</comment>
<evidence type="ECO:0000313" key="2">
    <source>
        <dbReference type="EMBL" id="RAU81565.1"/>
    </source>
</evidence>
<dbReference type="Pfam" id="PF13576">
    <property type="entry name" value="Pentapeptide_3"/>
    <property type="match status" value="1"/>
</dbReference>
<dbReference type="Proteomes" id="UP000251692">
    <property type="component" value="Unassembled WGS sequence"/>
</dbReference>
<evidence type="ECO:0000313" key="3">
    <source>
        <dbReference type="Proteomes" id="UP000251692"/>
    </source>
</evidence>
<feature type="chain" id="PRO_5016652191" description="Pentapeptide repeat-containing protein" evidence="1">
    <location>
        <begin position="20"/>
        <end position="262"/>
    </location>
</feature>
<reference evidence="2 3" key="2">
    <citation type="submission" date="2018-07" db="EMBL/GenBank/DDBJ databases">
        <title>Pontibacter sp. 2b14 genomic sequence and assembly.</title>
        <authorList>
            <person name="Du Z.-J."/>
        </authorList>
    </citation>
    <scope>NUCLEOTIDE SEQUENCE [LARGE SCALE GENOMIC DNA]</scope>
    <source>
        <strain evidence="2 3">2b14</strain>
    </source>
</reference>
<reference evidence="2 3" key="1">
    <citation type="submission" date="2018-06" db="EMBL/GenBank/DDBJ databases">
        <authorList>
            <person name="Liu Z.-W."/>
        </authorList>
    </citation>
    <scope>NUCLEOTIDE SEQUENCE [LARGE SCALE GENOMIC DNA]</scope>
    <source>
        <strain evidence="2 3">2b14</strain>
    </source>
</reference>
<accession>A0A364RBC8</accession>
<dbReference type="InterPro" id="IPR001646">
    <property type="entry name" value="5peptide_repeat"/>
</dbReference>
<dbReference type="Gene3D" id="2.160.20.80">
    <property type="entry name" value="E3 ubiquitin-protein ligase SopA"/>
    <property type="match status" value="1"/>
</dbReference>
<feature type="signal peptide" evidence="1">
    <location>
        <begin position="1"/>
        <end position="19"/>
    </location>
</feature>
<gene>
    <name evidence="2" type="ORF">DP923_15805</name>
</gene>
<dbReference type="OrthoDB" id="1123130at2"/>
<name>A0A364RBC8_9BACT</name>
<sequence>MKKLPILLVLLVLPLLTWAQTKVNASEILAKINNGEAVTYKNAEIVGDLDLTKLKNMKLKEGKESKYETKEYISTVTSPLTFENCTFKGDVLAYFNPEATTIVFNSKNEVYNTHFAKDVRFENCTFEEASAFKYAEFKQGASFAGSRFSEEANFKYTKFSKSVNFSKALFRNDANFKYVDFPVMANFRGADFGDEANFKYAKFLKGADFSQADFNSFTDFKYAKISDSFRINGASFKGSQDFKYTKLDNKAVSLSALQSMSK</sequence>
<protein>
    <recommendedName>
        <fullName evidence="4">Pentapeptide repeat-containing protein</fullName>
    </recommendedName>
</protein>
<dbReference type="RefSeq" id="WP_112306855.1">
    <property type="nucleotide sequence ID" value="NZ_QMDV01000005.1"/>
</dbReference>